<keyword evidence="1" id="KW-1003">Cell membrane</keyword>
<evidence type="ECO:0000256" key="6">
    <source>
        <dbReference type="SAM" id="MobiDB-lite"/>
    </source>
</evidence>
<dbReference type="InterPro" id="IPR006059">
    <property type="entry name" value="SBP"/>
</dbReference>
<evidence type="ECO:0000256" key="4">
    <source>
        <dbReference type="ARBA" id="ARBA00023139"/>
    </source>
</evidence>
<evidence type="ECO:0000256" key="2">
    <source>
        <dbReference type="ARBA" id="ARBA00022729"/>
    </source>
</evidence>
<dbReference type="InterPro" id="IPR050490">
    <property type="entry name" value="Bact_solute-bd_prot1"/>
</dbReference>
<evidence type="ECO:0000256" key="5">
    <source>
        <dbReference type="ARBA" id="ARBA00023288"/>
    </source>
</evidence>
<dbReference type="Proteomes" id="UP000658690">
    <property type="component" value="Unassembled WGS sequence"/>
</dbReference>
<sequence length="442" mass="48421">MKRNLLTVLTIASALTVIVTGCSSTKTNVATPAASENAPASTTASTPTAKKDVTLTVGSSQNWVKDIDRKLAEAFTKETGIKIDFQVNPDDQYMNIVKTKISTHEAPDIIYMPSGIGMDNFQPDKNFLDLSNEPWAANLKGWAKSGASINGKLYGFNTWSVDGWGVLYNTDLFAKYSLTPPKTYAEFAALCDKLLANGITPIYENGKDEWHLPLWLSGMSTVKGAGPSLTDKFNKNEAKFADQAVLETAMTQLNDMNKKGYFGKNVLSNDWDHGYEALGSGKYAMDLVYTTYQQEVVQKFPNSGADKWKMFPIPLGDNQGFATSSGGIIRVVNKESKNIDAVKQYFAFLSKPDNLKSFYTDRKDLGEPSFNGIEVAPPTAALKSIKEISGTNIDQAYESSIKFWDGGLLGKSLQDMISGASTPKQVLQKLDESRDKSFKVAK</sequence>
<dbReference type="PROSITE" id="PS51257">
    <property type="entry name" value="PROKAR_LIPOPROTEIN"/>
    <property type="match status" value="1"/>
</dbReference>
<accession>A0ABX1Z7Y2</accession>
<dbReference type="PANTHER" id="PTHR43649:SF33">
    <property type="entry name" value="POLYGALACTURONAN_RHAMNOGALACTURONAN-BINDING PROTEIN YTCQ"/>
    <property type="match status" value="1"/>
</dbReference>
<keyword evidence="2 7" id="KW-0732">Signal</keyword>
<feature type="compositionally biased region" description="Low complexity" evidence="6">
    <location>
        <begin position="30"/>
        <end position="47"/>
    </location>
</feature>
<keyword evidence="5" id="KW-0449">Lipoprotein</keyword>
<gene>
    <name evidence="8" type="ORF">GC102_21635</name>
</gene>
<evidence type="ECO:0000313" key="9">
    <source>
        <dbReference type="Proteomes" id="UP000658690"/>
    </source>
</evidence>
<protein>
    <submittedName>
        <fullName evidence="8">Extracellular solute-binding protein</fullName>
    </submittedName>
</protein>
<comment type="caution">
    <text evidence="8">The sequence shown here is derived from an EMBL/GenBank/DDBJ whole genome shotgun (WGS) entry which is preliminary data.</text>
</comment>
<evidence type="ECO:0000256" key="1">
    <source>
        <dbReference type="ARBA" id="ARBA00022475"/>
    </source>
</evidence>
<keyword evidence="9" id="KW-1185">Reference proteome</keyword>
<feature type="signal peptide" evidence="7">
    <location>
        <begin position="1"/>
        <end position="19"/>
    </location>
</feature>
<keyword evidence="4" id="KW-0564">Palmitate</keyword>
<feature type="chain" id="PRO_5045579082" evidence="7">
    <location>
        <begin position="20"/>
        <end position="442"/>
    </location>
</feature>
<dbReference type="Gene3D" id="3.40.190.10">
    <property type="entry name" value="Periplasmic binding protein-like II"/>
    <property type="match status" value="2"/>
</dbReference>
<evidence type="ECO:0000256" key="7">
    <source>
        <dbReference type="SAM" id="SignalP"/>
    </source>
</evidence>
<feature type="region of interest" description="Disordered" evidence="6">
    <location>
        <begin position="28"/>
        <end position="47"/>
    </location>
</feature>
<proteinExistence type="predicted"/>
<evidence type="ECO:0000313" key="8">
    <source>
        <dbReference type="EMBL" id="NOU88341.1"/>
    </source>
</evidence>
<dbReference type="SUPFAM" id="SSF53850">
    <property type="entry name" value="Periplasmic binding protein-like II"/>
    <property type="match status" value="1"/>
</dbReference>
<dbReference type="Pfam" id="PF01547">
    <property type="entry name" value="SBP_bac_1"/>
    <property type="match status" value="1"/>
</dbReference>
<dbReference type="EMBL" id="WHOC01000110">
    <property type="protein sequence ID" value="NOU88341.1"/>
    <property type="molecule type" value="Genomic_DNA"/>
</dbReference>
<keyword evidence="3" id="KW-0472">Membrane</keyword>
<dbReference type="PANTHER" id="PTHR43649">
    <property type="entry name" value="ARABINOSE-BINDING PROTEIN-RELATED"/>
    <property type="match status" value="1"/>
</dbReference>
<dbReference type="RefSeq" id="WP_171691365.1">
    <property type="nucleotide sequence ID" value="NZ_WHOC01000110.1"/>
</dbReference>
<name>A0ABX1Z7Y2_9BACL</name>
<reference evidence="8 9" key="1">
    <citation type="submission" date="2019-10" db="EMBL/GenBank/DDBJ databases">
        <title>Description of Paenibacillus choica sp. nov.</title>
        <authorList>
            <person name="Carlier A."/>
            <person name="Qi S."/>
        </authorList>
    </citation>
    <scope>NUCLEOTIDE SEQUENCE [LARGE SCALE GENOMIC DNA]</scope>
    <source>
        <strain evidence="8 9">LMG 31460</strain>
    </source>
</reference>
<evidence type="ECO:0000256" key="3">
    <source>
        <dbReference type="ARBA" id="ARBA00023136"/>
    </source>
</evidence>
<organism evidence="8 9">
    <name type="scientific">Paenibacillus germinis</name>
    <dbReference type="NCBI Taxonomy" id="2654979"/>
    <lineage>
        <taxon>Bacteria</taxon>
        <taxon>Bacillati</taxon>
        <taxon>Bacillota</taxon>
        <taxon>Bacilli</taxon>
        <taxon>Bacillales</taxon>
        <taxon>Paenibacillaceae</taxon>
        <taxon>Paenibacillus</taxon>
    </lineage>
</organism>